<organism evidence="2 3">
    <name type="scientific">Staphylococcus haemolyticus</name>
    <dbReference type="NCBI Taxonomy" id="1283"/>
    <lineage>
        <taxon>Bacteria</taxon>
        <taxon>Bacillati</taxon>
        <taxon>Bacillota</taxon>
        <taxon>Bacilli</taxon>
        <taxon>Bacillales</taxon>
        <taxon>Staphylococcaceae</taxon>
        <taxon>Staphylococcus</taxon>
    </lineage>
</organism>
<feature type="transmembrane region" description="Helical" evidence="1">
    <location>
        <begin position="314"/>
        <end position="336"/>
    </location>
</feature>
<dbReference type="InterPro" id="IPR008537">
    <property type="entry name" value="DUF819"/>
</dbReference>
<feature type="transmembrane region" description="Helical" evidence="1">
    <location>
        <begin position="36"/>
        <end position="56"/>
    </location>
</feature>
<dbReference type="PANTHER" id="PTHR34289:SF8">
    <property type="entry name" value="DUF819 DOMAIN-CONTAINING PROTEIN"/>
    <property type="match status" value="1"/>
</dbReference>
<gene>
    <name evidence="2" type="ORF">AL503_001300</name>
</gene>
<feature type="transmembrane region" description="Helical" evidence="1">
    <location>
        <begin position="126"/>
        <end position="147"/>
    </location>
</feature>
<feature type="transmembrane region" description="Helical" evidence="1">
    <location>
        <begin position="68"/>
        <end position="91"/>
    </location>
</feature>
<protein>
    <submittedName>
        <fullName evidence="2">DUF819 domain-containing protein</fullName>
    </submittedName>
</protein>
<name>A0A2K0AY59_STAHA</name>
<feature type="transmembrane region" description="Helical" evidence="1">
    <location>
        <begin position="246"/>
        <end position="274"/>
    </location>
</feature>
<keyword evidence="1" id="KW-1133">Transmembrane helix</keyword>
<dbReference type="RefSeq" id="WP_053026931.1">
    <property type="nucleotide sequence ID" value="NZ_CAJCGD010000009.1"/>
</dbReference>
<comment type="caution">
    <text evidence="2">The sequence shown here is derived from an EMBL/GenBank/DDBJ whole genome shotgun (WGS) entry which is preliminary data.</text>
</comment>
<feature type="transmembrane region" description="Helical" evidence="1">
    <location>
        <begin position="97"/>
        <end position="119"/>
    </location>
</feature>
<dbReference type="AlphaFoldDB" id="A0A2K0AY59"/>
<feature type="transmembrane region" description="Helical" evidence="1">
    <location>
        <begin position="167"/>
        <end position="185"/>
    </location>
</feature>
<proteinExistence type="predicted"/>
<reference evidence="2 3" key="1">
    <citation type="submission" date="2017-12" db="EMBL/GenBank/DDBJ databases">
        <title>FDA dAtabase for Regulatory Grade micrObial Sequences (FDA-ARGOS): Supporting development and validation of Infectious Disease Dx tests.</title>
        <authorList>
            <person name="Hoffmann M."/>
            <person name="Allard M."/>
            <person name="Evans P."/>
            <person name="Brown E."/>
            <person name="Tallon L."/>
            <person name="Sadzewicz L."/>
            <person name="Sengamalay N."/>
            <person name="Ott S."/>
            <person name="Godinez A."/>
            <person name="Nagaraj S."/>
            <person name="Vavikolanu K."/>
            <person name="Aluvathingal J."/>
            <person name="Nadendla S."/>
            <person name="Sichtig H."/>
        </authorList>
    </citation>
    <scope>NUCLEOTIDE SEQUENCE [LARGE SCALE GENOMIC DNA]</scope>
    <source>
        <strain evidence="2 3">FDAARGOS_148</strain>
    </source>
</reference>
<keyword evidence="1" id="KW-0812">Transmembrane</keyword>
<evidence type="ECO:0000256" key="1">
    <source>
        <dbReference type="SAM" id="Phobius"/>
    </source>
</evidence>
<evidence type="ECO:0000313" key="2">
    <source>
        <dbReference type="EMBL" id="PNN29954.1"/>
    </source>
</evidence>
<dbReference type="PANTHER" id="PTHR34289">
    <property type="entry name" value="PROTEIN, PUTATIVE (DUF819)-RELATED"/>
    <property type="match status" value="1"/>
</dbReference>
<evidence type="ECO:0000313" key="3">
    <source>
        <dbReference type="Proteomes" id="UP000053523"/>
    </source>
</evidence>
<feature type="transmembrane region" description="Helical" evidence="1">
    <location>
        <begin position="286"/>
        <end position="308"/>
    </location>
</feature>
<accession>A0A2K0AY59</accession>
<feature type="transmembrane region" description="Helical" evidence="1">
    <location>
        <begin position="213"/>
        <end position="234"/>
    </location>
</feature>
<dbReference type="Pfam" id="PF05684">
    <property type="entry name" value="DUF819"/>
    <property type="match status" value="1"/>
</dbReference>
<sequence length="399" mass="43815">MFTIGTLIAKDDIWILWAIIIVWATVSIFLEQKYQWASTISGAIIALVGAMLLSNFKIIPTESPVYDTVWDYAVPISIPLLLFSSNILKIWKESRRLLYIFLIASIGTLMGTTVGFILLHQWIPYLSKIGAMMTGSYIGGGVNFAALSTKFKTPSDMISSTVVADNSVMALYFMLLIAIPSLPIIKRWFKTDYQTESTPETQQSYWQPKQIQLLDIALSIAIAVALVAISFKLSEVIQHVIPQSNVLLTILVSFFGDQYLLLTTLTLLAVAIWGDFFDKLAGSSEIGTFIIYIFFVVIGTPASFMTIIKTAPLLFIFVMIILIFNLGLSLILGKLFNFKIEEILLASNATAGGPTTAAALAISKGWQGLVGPILIIGTLGYVIGNYAGTLIYQLLIHIG</sequence>
<dbReference type="Proteomes" id="UP000053523">
    <property type="component" value="Unassembled WGS sequence"/>
</dbReference>
<dbReference type="EMBL" id="LORN02000006">
    <property type="protein sequence ID" value="PNN29954.1"/>
    <property type="molecule type" value="Genomic_DNA"/>
</dbReference>
<feature type="transmembrane region" description="Helical" evidence="1">
    <location>
        <begin position="12"/>
        <end position="30"/>
    </location>
</feature>
<feature type="transmembrane region" description="Helical" evidence="1">
    <location>
        <begin position="369"/>
        <end position="395"/>
    </location>
</feature>
<keyword evidence="1" id="KW-0472">Membrane</keyword>